<protein>
    <recommendedName>
        <fullName evidence="1">Aminotransferase-like plant mobile domain-containing protein</fullName>
    </recommendedName>
</protein>
<comment type="caution">
    <text evidence="2">The sequence shown here is derived from an EMBL/GenBank/DDBJ whole genome shotgun (WGS) entry which is preliminary data.</text>
</comment>
<dbReference type="InterPro" id="IPR019557">
    <property type="entry name" value="AminoTfrase-like_pln_mobile"/>
</dbReference>
<dbReference type="Proteomes" id="UP000289738">
    <property type="component" value="Chromosome B10"/>
</dbReference>
<feature type="domain" description="Aminotransferase-like plant mobile" evidence="1">
    <location>
        <begin position="8"/>
        <end position="96"/>
    </location>
</feature>
<dbReference type="AlphaFoldDB" id="A0A444X853"/>
<keyword evidence="3" id="KW-1185">Reference proteome</keyword>
<sequence>MCNHYWYFRWVEYCPDNARSENMLRHYRRMLNGIGIINIDWTSYADLQLQGVVSPGIGEAEASAAVVCPLLRFAIVEWYQVDRVVCQFGDLQHISTRPQNID</sequence>
<gene>
    <name evidence="2" type="ORF">Ahy_B10g105504</name>
</gene>
<dbReference type="EMBL" id="SDMP01000020">
    <property type="protein sequence ID" value="RYQ85876.1"/>
    <property type="molecule type" value="Genomic_DNA"/>
</dbReference>
<evidence type="ECO:0000313" key="2">
    <source>
        <dbReference type="EMBL" id="RYQ85876.1"/>
    </source>
</evidence>
<reference evidence="2 3" key="1">
    <citation type="submission" date="2019-01" db="EMBL/GenBank/DDBJ databases">
        <title>Sequencing of cultivated peanut Arachis hypogaea provides insights into genome evolution and oil improvement.</title>
        <authorList>
            <person name="Chen X."/>
        </authorList>
    </citation>
    <scope>NUCLEOTIDE SEQUENCE [LARGE SCALE GENOMIC DNA]</scope>
    <source>
        <strain evidence="3">cv. Fuhuasheng</strain>
        <tissue evidence="2">Leaves</tissue>
    </source>
</reference>
<dbReference type="Pfam" id="PF10536">
    <property type="entry name" value="PMD"/>
    <property type="match status" value="1"/>
</dbReference>
<name>A0A444X853_ARAHY</name>
<accession>A0A444X853</accession>
<evidence type="ECO:0000313" key="3">
    <source>
        <dbReference type="Proteomes" id="UP000289738"/>
    </source>
</evidence>
<proteinExistence type="predicted"/>
<organism evidence="2 3">
    <name type="scientific">Arachis hypogaea</name>
    <name type="common">Peanut</name>
    <dbReference type="NCBI Taxonomy" id="3818"/>
    <lineage>
        <taxon>Eukaryota</taxon>
        <taxon>Viridiplantae</taxon>
        <taxon>Streptophyta</taxon>
        <taxon>Embryophyta</taxon>
        <taxon>Tracheophyta</taxon>
        <taxon>Spermatophyta</taxon>
        <taxon>Magnoliopsida</taxon>
        <taxon>eudicotyledons</taxon>
        <taxon>Gunneridae</taxon>
        <taxon>Pentapetalae</taxon>
        <taxon>rosids</taxon>
        <taxon>fabids</taxon>
        <taxon>Fabales</taxon>
        <taxon>Fabaceae</taxon>
        <taxon>Papilionoideae</taxon>
        <taxon>50 kb inversion clade</taxon>
        <taxon>dalbergioids sensu lato</taxon>
        <taxon>Dalbergieae</taxon>
        <taxon>Pterocarpus clade</taxon>
        <taxon>Arachis</taxon>
    </lineage>
</organism>
<evidence type="ECO:0000259" key="1">
    <source>
        <dbReference type="Pfam" id="PF10536"/>
    </source>
</evidence>